<dbReference type="Gramene" id="KZM80893">
    <property type="protein sequence ID" value="KZM80893"/>
    <property type="gene ID" value="DCAR_031573"/>
</dbReference>
<organism evidence="1 2">
    <name type="scientific">Daucus carota subsp. sativus</name>
    <name type="common">Carrot</name>
    <dbReference type="NCBI Taxonomy" id="79200"/>
    <lineage>
        <taxon>Eukaryota</taxon>
        <taxon>Viridiplantae</taxon>
        <taxon>Streptophyta</taxon>
        <taxon>Embryophyta</taxon>
        <taxon>Tracheophyta</taxon>
        <taxon>Spermatophyta</taxon>
        <taxon>Magnoliopsida</taxon>
        <taxon>eudicotyledons</taxon>
        <taxon>Gunneridae</taxon>
        <taxon>Pentapetalae</taxon>
        <taxon>asterids</taxon>
        <taxon>campanulids</taxon>
        <taxon>Apiales</taxon>
        <taxon>Apiaceae</taxon>
        <taxon>Apioideae</taxon>
        <taxon>Scandiceae</taxon>
        <taxon>Daucinae</taxon>
        <taxon>Daucus</taxon>
        <taxon>Daucus sect. Daucus</taxon>
    </lineage>
</organism>
<evidence type="ECO:0000313" key="1">
    <source>
        <dbReference type="EMBL" id="WOH08711.1"/>
    </source>
</evidence>
<dbReference type="AlphaFoldDB" id="A0A175YBM4"/>
<reference evidence="1" key="1">
    <citation type="journal article" date="2016" name="Nat. Genet.">
        <title>A high-quality carrot genome assembly provides new insights into carotenoid accumulation and asterid genome evolution.</title>
        <authorList>
            <person name="Iorizzo M."/>
            <person name="Ellison S."/>
            <person name="Senalik D."/>
            <person name="Zeng P."/>
            <person name="Satapoomin P."/>
            <person name="Huang J."/>
            <person name="Bowman M."/>
            <person name="Iovene M."/>
            <person name="Sanseverino W."/>
            <person name="Cavagnaro P."/>
            <person name="Yildiz M."/>
            <person name="Macko-Podgorni A."/>
            <person name="Moranska E."/>
            <person name="Grzebelus E."/>
            <person name="Grzebelus D."/>
            <person name="Ashrafi H."/>
            <person name="Zheng Z."/>
            <person name="Cheng S."/>
            <person name="Spooner D."/>
            <person name="Van Deynze A."/>
            <person name="Simon P."/>
        </authorList>
    </citation>
    <scope>NUCLEOTIDE SEQUENCE</scope>
    <source>
        <tissue evidence="1">Leaf</tissue>
    </source>
</reference>
<dbReference type="EMBL" id="CP093349">
    <property type="protein sequence ID" value="WOH08711.1"/>
    <property type="molecule type" value="Genomic_DNA"/>
</dbReference>
<name>A0A175YBM4_DAUCS</name>
<reference evidence="1" key="2">
    <citation type="submission" date="2022-03" db="EMBL/GenBank/DDBJ databases">
        <title>Draft title - Genomic analysis of global carrot germplasm unveils the trajectory of domestication and the origin of high carotenoid orange carrot.</title>
        <authorList>
            <person name="Iorizzo M."/>
            <person name="Ellison S."/>
            <person name="Senalik D."/>
            <person name="Macko-Podgorni A."/>
            <person name="Grzebelus D."/>
            <person name="Bostan H."/>
            <person name="Rolling W."/>
            <person name="Curaba J."/>
            <person name="Simon P."/>
        </authorList>
    </citation>
    <scope>NUCLEOTIDE SEQUENCE</scope>
    <source>
        <tissue evidence="1">Leaf</tissue>
    </source>
</reference>
<sequence>MSEEEYENWLWEDEEEEDQEAGIIEITDDEDEEAVSMLMDGVGQPGMGGRQ</sequence>
<dbReference type="Proteomes" id="UP000077755">
    <property type="component" value="Chromosome 7"/>
</dbReference>
<gene>
    <name evidence="1" type="ORF">DCAR_0728158</name>
</gene>
<accession>A0A175YBM4</accession>
<protein>
    <submittedName>
        <fullName evidence="1">Uncharacterized protein</fullName>
    </submittedName>
</protein>
<evidence type="ECO:0000313" key="2">
    <source>
        <dbReference type="Proteomes" id="UP000077755"/>
    </source>
</evidence>
<proteinExistence type="predicted"/>
<keyword evidence="2" id="KW-1185">Reference proteome</keyword>